<protein>
    <recommendedName>
        <fullName evidence="3">Glycosyltransferase 2-like domain-containing protein</fullName>
    </recommendedName>
</protein>
<name>A0A1N7S6F6_9BURK</name>
<evidence type="ECO:0000313" key="2">
    <source>
        <dbReference type="Proteomes" id="UP000187012"/>
    </source>
</evidence>
<sequence>MRSEISRNEVDWSSGNGTAMPVHYVIVIYYAEYLAKIAKVAGALMNTQRVRTLRVVVNNPAIDDRVVKQHFADLAVPAYVLRHNNTGLEFGAYQFGLDDLRRTDADDLPCLFANDTVGTHYPINRIYLREFSRAAQAHLGSNAIVGLIDSAPRRLELYGQQASRWVRSNLFVMDKHALESINNQIYVAPLDSFINESPREDDFFSASIGPSLRSHISHWLFSGSSDTWYKSEPLSLDNHLRMARKARSILQELFLSMRLEGAETALVQPQLSKVERVLVNLGCAAV</sequence>
<organism evidence="1 2">
    <name type="scientific">Paraburkholderia ribeironis</name>
    <dbReference type="NCBI Taxonomy" id="1247936"/>
    <lineage>
        <taxon>Bacteria</taxon>
        <taxon>Pseudomonadati</taxon>
        <taxon>Pseudomonadota</taxon>
        <taxon>Betaproteobacteria</taxon>
        <taxon>Burkholderiales</taxon>
        <taxon>Burkholderiaceae</taxon>
        <taxon>Paraburkholderia</taxon>
    </lineage>
</organism>
<gene>
    <name evidence="1" type="ORF">BN2475_380157</name>
</gene>
<dbReference type="EMBL" id="CYGX02000038">
    <property type="protein sequence ID" value="SIT42909.1"/>
    <property type="molecule type" value="Genomic_DNA"/>
</dbReference>
<proteinExistence type="predicted"/>
<evidence type="ECO:0008006" key="3">
    <source>
        <dbReference type="Google" id="ProtNLM"/>
    </source>
</evidence>
<dbReference type="RefSeq" id="WP_143325806.1">
    <property type="nucleotide sequence ID" value="NZ_CYGX02000038.1"/>
</dbReference>
<dbReference type="Proteomes" id="UP000187012">
    <property type="component" value="Unassembled WGS sequence"/>
</dbReference>
<evidence type="ECO:0000313" key="1">
    <source>
        <dbReference type="EMBL" id="SIT42909.1"/>
    </source>
</evidence>
<reference evidence="1 2" key="1">
    <citation type="submission" date="2016-12" db="EMBL/GenBank/DDBJ databases">
        <authorList>
            <person name="Song W.-J."/>
            <person name="Kurnit D.M."/>
        </authorList>
    </citation>
    <scope>NUCLEOTIDE SEQUENCE [LARGE SCALE GENOMIC DNA]</scope>
    <source>
        <strain evidence="1 2">STM7296</strain>
    </source>
</reference>
<keyword evidence="2" id="KW-1185">Reference proteome</keyword>
<dbReference type="OrthoDB" id="9128502at2"/>
<accession>A0A1N7S6F6</accession>
<dbReference type="AlphaFoldDB" id="A0A1N7S6F6"/>
<dbReference type="STRING" id="1247936.BN2475_380157"/>